<comment type="caution">
    <text evidence="1">The sequence shown here is derived from an EMBL/GenBank/DDBJ whole genome shotgun (WGS) entry which is preliminary data.</text>
</comment>
<keyword evidence="2" id="KW-1185">Reference proteome</keyword>
<evidence type="ECO:0000313" key="2">
    <source>
        <dbReference type="Proteomes" id="UP000789901"/>
    </source>
</evidence>
<sequence length="258" mass="30383">SPLTPAIANDEIADIIEPFEPIVHGTFDVDQFKLWYIDQIRDFFAEIMAGSCGFGCPDYDGFMPDEDISRINQEPVMVSKKDVNKQNYTKLIISRINGLLLLIHTSNTPNTNKFDEQWPLVLENFKKRKDQIQHDLEWEELFLRINHSKMIYTNTVNIEEKQRKKKINELIKQSIPTKNDKCNGNELSRWKKFHHLIVLLFKNSTSKDILVDFAVQQLNSLGLTVNYMYQVSEDVFKQFLDEFMDYCVQRYKDFQKIA</sequence>
<reference evidence="1 2" key="1">
    <citation type="submission" date="2021-06" db="EMBL/GenBank/DDBJ databases">
        <authorList>
            <person name="Kallberg Y."/>
            <person name="Tangrot J."/>
            <person name="Rosling A."/>
        </authorList>
    </citation>
    <scope>NUCLEOTIDE SEQUENCE [LARGE SCALE GENOMIC DNA]</scope>
    <source>
        <strain evidence="1 2">120-4 pot B 10/14</strain>
    </source>
</reference>
<dbReference type="Proteomes" id="UP000789901">
    <property type="component" value="Unassembled WGS sequence"/>
</dbReference>
<protein>
    <submittedName>
        <fullName evidence="1">42509_t:CDS:1</fullName>
    </submittedName>
</protein>
<name>A0ABN7W702_GIGMA</name>
<proteinExistence type="predicted"/>
<gene>
    <name evidence="1" type="ORF">GMARGA_LOCUS27235</name>
</gene>
<dbReference type="EMBL" id="CAJVQB010033031">
    <property type="protein sequence ID" value="CAG8819165.1"/>
    <property type="molecule type" value="Genomic_DNA"/>
</dbReference>
<evidence type="ECO:0000313" key="1">
    <source>
        <dbReference type="EMBL" id="CAG8819165.1"/>
    </source>
</evidence>
<accession>A0ABN7W702</accession>
<feature type="non-terminal residue" evidence="1">
    <location>
        <position position="1"/>
    </location>
</feature>
<organism evidence="1 2">
    <name type="scientific">Gigaspora margarita</name>
    <dbReference type="NCBI Taxonomy" id="4874"/>
    <lineage>
        <taxon>Eukaryota</taxon>
        <taxon>Fungi</taxon>
        <taxon>Fungi incertae sedis</taxon>
        <taxon>Mucoromycota</taxon>
        <taxon>Glomeromycotina</taxon>
        <taxon>Glomeromycetes</taxon>
        <taxon>Diversisporales</taxon>
        <taxon>Gigasporaceae</taxon>
        <taxon>Gigaspora</taxon>
    </lineage>
</organism>